<reference evidence="2" key="1">
    <citation type="submission" date="2016-05" db="EMBL/GenBank/DDBJ databases">
        <title>Comparative genomics of biotechnologically important yeasts.</title>
        <authorList>
            <consortium name="DOE Joint Genome Institute"/>
            <person name="Riley R."/>
            <person name="Haridas S."/>
            <person name="Wolfe K.H."/>
            <person name="Lopes M.R."/>
            <person name="Hittinger C.T."/>
            <person name="Goker M."/>
            <person name="Salamov A."/>
            <person name="Wisecaver J."/>
            <person name="Long T.M."/>
            <person name="Aerts A.L."/>
            <person name="Barry K."/>
            <person name="Choi C."/>
            <person name="Clum A."/>
            <person name="Coughlan A.Y."/>
            <person name="Deshpande S."/>
            <person name="Douglass A.P."/>
            <person name="Hanson S.J."/>
            <person name="Klenk H.-P."/>
            <person name="Labutti K."/>
            <person name="Lapidus A."/>
            <person name="Lindquist E."/>
            <person name="Lipzen A."/>
            <person name="Meier-Kolthoff J.P."/>
            <person name="Ohm R.A."/>
            <person name="Otillar R.P."/>
            <person name="Pangilinan J."/>
            <person name="Peng Y."/>
            <person name="Rokas A."/>
            <person name="Rosa C.A."/>
            <person name="Scheuner C."/>
            <person name="Sibirny A.A."/>
            <person name="Slot J.C."/>
            <person name="Stielow J.B."/>
            <person name="Sun H."/>
            <person name="Kurtzman C.P."/>
            <person name="Blackwell M."/>
            <person name="Grigoriev I.V."/>
            <person name="Jeffries T.W."/>
        </authorList>
    </citation>
    <scope>NUCLEOTIDE SEQUENCE [LARGE SCALE GENOMIC DNA]</scope>
    <source>
        <strain evidence="2">NRRL Y-1933</strain>
    </source>
</reference>
<dbReference type="GeneID" id="30998367"/>
<sequence>MTDNVHSLNTIDRLLSRDSIPNTSKLIELQYLCSLIPYCTDIDQIVDRLPFEKYAKDKELSIMLQIYQIQLHLFFGGQSINYQRVEKNFKSIQVNNLSIGLKSPNDELLYLRIKYNDLLTDYQYLLAPNVEEFKFIELVNKKLIILNNLNNKDDEAINWLIKDIQYKILICLLLNGSDFNKQKLLTYIKESNLTIDKEPINEYFELIYQNNQFISFEKFQNFIESIKITFPIFNKIIRLNEIKLISNFLENNLANLPFYYKSIYLTKIENFFPKFDINIENLINQMIINNKFPPGTTINQLNGLLEFPSFTKFNVLNNHINQIGEVINQLVDVTANV</sequence>
<protein>
    <recommendedName>
        <fullName evidence="3">PCI domain-containing protein</fullName>
    </recommendedName>
</protein>
<evidence type="ECO:0000313" key="2">
    <source>
        <dbReference type="Proteomes" id="UP000095085"/>
    </source>
</evidence>
<dbReference type="EMBL" id="KV454538">
    <property type="protein sequence ID" value="ODV69471.1"/>
    <property type="molecule type" value="Genomic_DNA"/>
</dbReference>
<dbReference type="RefSeq" id="XP_020078538.1">
    <property type="nucleotide sequence ID" value="XM_020223818.1"/>
</dbReference>
<gene>
    <name evidence="1" type="ORF">HYPBUDRAFT_8846</name>
</gene>
<evidence type="ECO:0008006" key="3">
    <source>
        <dbReference type="Google" id="ProtNLM"/>
    </source>
</evidence>
<proteinExistence type="predicted"/>
<dbReference type="AlphaFoldDB" id="A0A1E4RQI8"/>
<dbReference type="Proteomes" id="UP000095085">
    <property type="component" value="Unassembled WGS sequence"/>
</dbReference>
<dbReference type="OrthoDB" id="4082216at2759"/>
<evidence type="ECO:0000313" key="1">
    <source>
        <dbReference type="EMBL" id="ODV69471.1"/>
    </source>
</evidence>
<accession>A0A1E4RQI8</accession>
<organism evidence="1 2">
    <name type="scientific">Hyphopichia burtonii NRRL Y-1933</name>
    <dbReference type="NCBI Taxonomy" id="984485"/>
    <lineage>
        <taxon>Eukaryota</taxon>
        <taxon>Fungi</taxon>
        <taxon>Dikarya</taxon>
        <taxon>Ascomycota</taxon>
        <taxon>Saccharomycotina</taxon>
        <taxon>Pichiomycetes</taxon>
        <taxon>Debaryomycetaceae</taxon>
        <taxon>Hyphopichia</taxon>
    </lineage>
</organism>
<keyword evidence="2" id="KW-1185">Reference proteome</keyword>
<name>A0A1E4RQI8_9ASCO</name>